<dbReference type="OrthoDB" id="6602442at2759"/>
<dbReference type="AlphaFoldDB" id="A0A8R1W8C1"/>
<proteinExistence type="predicted"/>
<dbReference type="PANTHER" id="PTHR46169">
    <property type="entry name" value="DNA REPLICATION-RELATED ELEMENT FACTOR, ISOFORM A"/>
    <property type="match status" value="1"/>
</dbReference>
<organism evidence="2 3">
    <name type="scientific">Acyrthosiphon pisum</name>
    <name type="common">Pea aphid</name>
    <dbReference type="NCBI Taxonomy" id="7029"/>
    <lineage>
        <taxon>Eukaryota</taxon>
        <taxon>Metazoa</taxon>
        <taxon>Ecdysozoa</taxon>
        <taxon>Arthropoda</taxon>
        <taxon>Hexapoda</taxon>
        <taxon>Insecta</taxon>
        <taxon>Pterygota</taxon>
        <taxon>Neoptera</taxon>
        <taxon>Paraneoptera</taxon>
        <taxon>Hemiptera</taxon>
        <taxon>Sternorrhyncha</taxon>
        <taxon>Aphidomorpha</taxon>
        <taxon>Aphidoidea</taxon>
        <taxon>Aphididae</taxon>
        <taxon>Macrosiphini</taxon>
        <taxon>Acyrthosiphon</taxon>
    </lineage>
</organism>
<name>A0A8R1W8C1_ACYPI</name>
<evidence type="ECO:0000259" key="1">
    <source>
        <dbReference type="Pfam" id="PF05699"/>
    </source>
</evidence>
<dbReference type="GO" id="GO:0005634">
    <property type="term" value="C:nucleus"/>
    <property type="evidence" value="ECO:0007669"/>
    <property type="project" value="TreeGrafter"/>
</dbReference>
<dbReference type="RefSeq" id="XP_003243424.1">
    <property type="nucleotide sequence ID" value="XM_003243376.1"/>
</dbReference>
<dbReference type="InterPro" id="IPR052717">
    <property type="entry name" value="Vacuolar_transposase_reg"/>
</dbReference>
<dbReference type="SUPFAM" id="SSF53098">
    <property type="entry name" value="Ribonuclease H-like"/>
    <property type="match status" value="1"/>
</dbReference>
<accession>A0A8R1W8C1</accession>
<keyword evidence="3" id="KW-1185">Reference proteome</keyword>
<dbReference type="PANTHER" id="PTHR46169:SF29">
    <property type="entry name" value="DNA REPLICATION-RELATED ELEMENT FACTOR, ISOFORM A"/>
    <property type="match status" value="1"/>
</dbReference>
<dbReference type="GO" id="GO:0046983">
    <property type="term" value="F:protein dimerization activity"/>
    <property type="evidence" value="ECO:0007669"/>
    <property type="project" value="InterPro"/>
</dbReference>
<evidence type="ECO:0000313" key="2">
    <source>
        <dbReference type="EnsemblMetazoa" id="XP_003243424.1"/>
    </source>
</evidence>
<dbReference type="InterPro" id="IPR012337">
    <property type="entry name" value="RNaseH-like_sf"/>
</dbReference>
<sequence>MKLNQHSNICRKLEITENQWCLIETLICLLKPFYVLTTVLCKENHSPVSMVRPLLYKVIENHLKSRDDDNIIIKDFRKTVVNELTKRFNLQFEITNIISVSHISSFLDPRYKDLEHEPIHVREEIRNHVKNVLNNIVVHQQQPQQHTSIGNSDLKFLYCHDSLPENEISDQFQGFLAETQLRFDFDPFEWWKTREHKYPVIAKLALKYLTIPATSVSSERCFSTAGNIVTSKRSCLLSENVNMLIFLYQNRKLLE</sequence>
<dbReference type="GeneID" id="100569940"/>
<dbReference type="Proteomes" id="UP000007819">
    <property type="component" value="Chromosome X"/>
</dbReference>
<evidence type="ECO:0000313" key="3">
    <source>
        <dbReference type="Proteomes" id="UP000007819"/>
    </source>
</evidence>
<dbReference type="EnsemblMetazoa" id="XM_003243376.1">
    <property type="protein sequence ID" value="XP_003243424.1"/>
    <property type="gene ID" value="LOC100569940"/>
</dbReference>
<dbReference type="KEGG" id="api:100569940"/>
<feature type="domain" description="HAT C-terminal dimerisation" evidence="1">
    <location>
        <begin position="175"/>
        <end position="250"/>
    </location>
</feature>
<reference evidence="2" key="2">
    <citation type="submission" date="2022-06" db="UniProtKB">
        <authorList>
            <consortium name="EnsemblMetazoa"/>
        </authorList>
    </citation>
    <scope>IDENTIFICATION</scope>
</reference>
<dbReference type="InterPro" id="IPR008906">
    <property type="entry name" value="HATC_C_dom"/>
</dbReference>
<protein>
    <recommendedName>
        <fullName evidence="1">HAT C-terminal dimerisation domain-containing protein</fullName>
    </recommendedName>
</protein>
<reference evidence="3" key="1">
    <citation type="submission" date="2010-06" db="EMBL/GenBank/DDBJ databases">
        <authorList>
            <person name="Jiang H."/>
            <person name="Abraham K."/>
            <person name="Ali S."/>
            <person name="Alsbrooks S.L."/>
            <person name="Anim B.N."/>
            <person name="Anosike U.S."/>
            <person name="Attaway T."/>
            <person name="Bandaranaike D.P."/>
            <person name="Battles P.K."/>
            <person name="Bell S.N."/>
            <person name="Bell A.V."/>
            <person name="Beltran B."/>
            <person name="Bickham C."/>
            <person name="Bustamante Y."/>
            <person name="Caleb T."/>
            <person name="Canada A."/>
            <person name="Cardenas V."/>
            <person name="Carter K."/>
            <person name="Chacko J."/>
            <person name="Chandrabose M.N."/>
            <person name="Chavez D."/>
            <person name="Chavez A."/>
            <person name="Chen L."/>
            <person name="Chu H.-S."/>
            <person name="Claassen K.J."/>
            <person name="Cockrell R."/>
            <person name="Collins M."/>
            <person name="Cooper J.A."/>
            <person name="Cree A."/>
            <person name="Curry S.M."/>
            <person name="Da Y."/>
            <person name="Dao M.D."/>
            <person name="Das B."/>
            <person name="Davila M.-L."/>
            <person name="Davy-Carroll L."/>
            <person name="Denson S."/>
            <person name="Dinh H."/>
            <person name="Ebong V.E."/>
            <person name="Edwards J.R."/>
            <person name="Egan A."/>
            <person name="El-Daye J."/>
            <person name="Escobedo L."/>
            <person name="Fernandez S."/>
            <person name="Fernando P.R."/>
            <person name="Flagg N."/>
            <person name="Forbes L.D."/>
            <person name="Fowler R.G."/>
            <person name="Fu Q."/>
            <person name="Gabisi R.A."/>
            <person name="Ganer J."/>
            <person name="Garbino Pronczuk A."/>
            <person name="Garcia R.M."/>
            <person name="Garner T."/>
            <person name="Garrett T.E."/>
            <person name="Gonzalez D.A."/>
            <person name="Hamid H."/>
            <person name="Hawkins E.S."/>
            <person name="Hirani K."/>
            <person name="Hogues M.E."/>
            <person name="Hollins B."/>
            <person name="Hsiao C.-H."/>
            <person name="Jabil R."/>
            <person name="James M.L."/>
            <person name="Jhangiani S.N."/>
            <person name="Johnson B."/>
            <person name="Johnson Q."/>
            <person name="Joshi V."/>
            <person name="Kalu J.B."/>
            <person name="Kam C."/>
            <person name="Kashfia A."/>
            <person name="Keebler J."/>
            <person name="Kisamo H."/>
            <person name="Kovar C.L."/>
            <person name="Lago L.A."/>
            <person name="Lai C.-Y."/>
            <person name="Laidlaw J."/>
            <person name="Lara F."/>
            <person name="Le T.-K."/>
            <person name="Lee S.L."/>
            <person name="Legall F.H."/>
            <person name="Lemon S.J."/>
            <person name="Lewis L.R."/>
            <person name="Li B."/>
            <person name="Liu Y."/>
            <person name="Liu Y.-S."/>
            <person name="Lopez J."/>
            <person name="Lozado R.J."/>
            <person name="Lu J."/>
            <person name="Madu R.C."/>
            <person name="Maheshwari M."/>
            <person name="Maheshwari R."/>
            <person name="Malloy K."/>
            <person name="Martinez E."/>
            <person name="Mathew T."/>
            <person name="Mercado I.C."/>
            <person name="Mercado C."/>
            <person name="Meyer B."/>
            <person name="Montgomery K."/>
            <person name="Morgan M.B."/>
            <person name="Munidasa M."/>
            <person name="Nazareth L.V."/>
            <person name="Nelson J."/>
            <person name="Ng B.M."/>
            <person name="Nguyen N.B."/>
            <person name="Nguyen P.Q."/>
            <person name="Nguyen T."/>
            <person name="Obregon M."/>
            <person name="Okwuonu G.O."/>
            <person name="Onwere C.G."/>
            <person name="Orozco G."/>
            <person name="Parra A."/>
            <person name="Patel S."/>
            <person name="Patil S."/>
            <person name="Perez A."/>
            <person name="Perez Y."/>
            <person name="Pham C."/>
            <person name="Primus E.L."/>
            <person name="Pu L.-L."/>
            <person name="Puazo M."/>
            <person name="Qin X."/>
            <person name="Quiroz J.B."/>
            <person name="Reese J."/>
            <person name="Richards S."/>
            <person name="Rives C.M."/>
            <person name="Robberts R."/>
            <person name="Ruiz S.J."/>
            <person name="Ruiz M.J."/>
            <person name="Santibanez J."/>
            <person name="Schneider B.W."/>
            <person name="Sisson I."/>
            <person name="Smith M."/>
            <person name="Sodergren E."/>
            <person name="Song X.-Z."/>
            <person name="Song B.B."/>
            <person name="Summersgill H."/>
            <person name="Thelus R."/>
            <person name="Thornton R.D."/>
            <person name="Trejos Z.Y."/>
            <person name="Usmani K."/>
            <person name="Vattathil S."/>
            <person name="Villasana D."/>
            <person name="Walker D.L."/>
            <person name="Wang S."/>
            <person name="Wang K."/>
            <person name="White C.S."/>
            <person name="Williams A.C."/>
            <person name="Williamson J."/>
            <person name="Wilson K."/>
            <person name="Woghiren I.O."/>
            <person name="Woodworth J.R."/>
            <person name="Worley K.C."/>
            <person name="Wright R.A."/>
            <person name="Wu W."/>
            <person name="Young L."/>
            <person name="Zhang L."/>
            <person name="Zhang J."/>
            <person name="Zhu Y."/>
            <person name="Muzny D.M."/>
            <person name="Weinstock G."/>
            <person name="Gibbs R.A."/>
        </authorList>
    </citation>
    <scope>NUCLEOTIDE SEQUENCE [LARGE SCALE GENOMIC DNA]</scope>
    <source>
        <strain evidence="3">LSR1</strain>
    </source>
</reference>
<dbReference type="Pfam" id="PF05699">
    <property type="entry name" value="Dimer_Tnp_hAT"/>
    <property type="match status" value="1"/>
</dbReference>
<dbReference type="GO" id="GO:0006357">
    <property type="term" value="P:regulation of transcription by RNA polymerase II"/>
    <property type="evidence" value="ECO:0007669"/>
    <property type="project" value="TreeGrafter"/>
</dbReference>